<feature type="transmembrane region" description="Helical" evidence="6">
    <location>
        <begin position="197"/>
        <end position="216"/>
    </location>
</feature>
<dbReference type="PROSITE" id="PS50850">
    <property type="entry name" value="MFS"/>
    <property type="match status" value="1"/>
</dbReference>
<protein>
    <recommendedName>
        <fullName evidence="7">Major facilitator superfamily (MFS) profile domain-containing protein</fullName>
    </recommendedName>
</protein>
<proteinExistence type="predicted"/>
<evidence type="ECO:0000256" key="2">
    <source>
        <dbReference type="ARBA" id="ARBA00022448"/>
    </source>
</evidence>
<feature type="transmembrane region" description="Helical" evidence="6">
    <location>
        <begin position="393"/>
        <end position="411"/>
    </location>
</feature>
<feature type="transmembrane region" description="Helical" evidence="6">
    <location>
        <begin position="454"/>
        <end position="477"/>
    </location>
</feature>
<dbReference type="EMBL" id="NAJM01000053">
    <property type="protein sequence ID" value="RVX66968.1"/>
    <property type="molecule type" value="Genomic_DNA"/>
</dbReference>
<feature type="transmembrane region" description="Helical" evidence="6">
    <location>
        <begin position="423"/>
        <end position="442"/>
    </location>
</feature>
<gene>
    <name evidence="8" type="ORF">B0A52_09182</name>
</gene>
<feature type="transmembrane region" description="Helical" evidence="6">
    <location>
        <begin position="327"/>
        <end position="349"/>
    </location>
</feature>
<sequence length="511" mass="56621">MKDQTESVHVEGLPRSKIASEMTSLQKTAGVDTVHNDEAVQVIANYDGNQDWDLGEEKRLVRKIDMRLIPILLVTFGIQSWDKVLLGFAAIFGLIEDLDLAVGNRYPMAASIFYLGYIAGAYPAILLAQRYPIHQVIFGIVFLWGISVICTPACFNYQSLYAQRFFLGFLEAGVSPTWMIVVGSWYKKTEQPFRMGLWFSAAPLVSMISPLVNYGIGHITGSLSPWKYMYLFAGAMTILWAFVIMFFLDAEPVHAKHLNERERYIAIARVRENNTGVRNTHFKPAQVKELLMSIKFLLAFIIAVMLTAINAVPTVFMPIIIRGLGHSGFNALLLSVPAGAVGFVLTPLFPWLSRKLKKCDMTLIVVCLGCIIIGCCLVWRLPSSAPGGKLAGVYLLSFWPPAWSILMAVNIANTAGYTKRSAVSTGLFIGYCVGNFAGPLTFKTNEAPTYETGWTFLLCGSGIGICSAIAYAVVCLLENKKRDATGIAEGFEHAYEDDLTDKKNPQFRYIY</sequence>
<evidence type="ECO:0000256" key="1">
    <source>
        <dbReference type="ARBA" id="ARBA00004141"/>
    </source>
</evidence>
<feature type="transmembrane region" description="Helical" evidence="6">
    <location>
        <begin position="68"/>
        <end position="94"/>
    </location>
</feature>
<evidence type="ECO:0000313" key="9">
    <source>
        <dbReference type="Proteomes" id="UP000288859"/>
    </source>
</evidence>
<dbReference type="InterPro" id="IPR036259">
    <property type="entry name" value="MFS_trans_sf"/>
</dbReference>
<feature type="transmembrane region" description="Helical" evidence="6">
    <location>
        <begin position="165"/>
        <end position="185"/>
    </location>
</feature>
<feature type="transmembrane region" description="Helical" evidence="6">
    <location>
        <begin position="296"/>
        <end position="321"/>
    </location>
</feature>
<dbReference type="Gene3D" id="1.20.1250.20">
    <property type="entry name" value="MFS general substrate transporter like domains"/>
    <property type="match status" value="2"/>
</dbReference>
<keyword evidence="4 6" id="KW-1133">Transmembrane helix</keyword>
<dbReference type="OrthoDB" id="6730379at2759"/>
<evidence type="ECO:0000256" key="4">
    <source>
        <dbReference type="ARBA" id="ARBA00022989"/>
    </source>
</evidence>
<organism evidence="8 9">
    <name type="scientific">Exophiala mesophila</name>
    <name type="common">Black yeast-like fungus</name>
    <dbReference type="NCBI Taxonomy" id="212818"/>
    <lineage>
        <taxon>Eukaryota</taxon>
        <taxon>Fungi</taxon>
        <taxon>Dikarya</taxon>
        <taxon>Ascomycota</taxon>
        <taxon>Pezizomycotina</taxon>
        <taxon>Eurotiomycetes</taxon>
        <taxon>Chaetothyriomycetidae</taxon>
        <taxon>Chaetothyriales</taxon>
        <taxon>Herpotrichiellaceae</taxon>
        <taxon>Exophiala</taxon>
    </lineage>
</organism>
<name>A0A438MTK1_EXOME</name>
<dbReference type="GO" id="GO:0016020">
    <property type="term" value="C:membrane"/>
    <property type="evidence" value="ECO:0007669"/>
    <property type="project" value="UniProtKB-SubCell"/>
</dbReference>
<evidence type="ECO:0000256" key="6">
    <source>
        <dbReference type="SAM" id="Phobius"/>
    </source>
</evidence>
<feature type="transmembrane region" description="Helical" evidence="6">
    <location>
        <begin position="361"/>
        <end position="381"/>
    </location>
</feature>
<dbReference type="GO" id="GO:0022857">
    <property type="term" value="F:transmembrane transporter activity"/>
    <property type="evidence" value="ECO:0007669"/>
    <property type="project" value="InterPro"/>
</dbReference>
<reference evidence="8 9" key="1">
    <citation type="submission" date="2017-03" db="EMBL/GenBank/DDBJ databases">
        <title>Genomes of endolithic fungi from Antarctica.</title>
        <authorList>
            <person name="Coleine C."/>
            <person name="Masonjones S."/>
            <person name="Stajich J.E."/>
        </authorList>
    </citation>
    <scope>NUCLEOTIDE SEQUENCE [LARGE SCALE GENOMIC DNA]</scope>
    <source>
        <strain evidence="8 9">CCFEE 6314</strain>
    </source>
</reference>
<evidence type="ECO:0000256" key="5">
    <source>
        <dbReference type="ARBA" id="ARBA00023136"/>
    </source>
</evidence>
<dbReference type="InterPro" id="IPR011701">
    <property type="entry name" value="MFS"/>
</dbReference>
<accession>A0A438MTK1</accession>
<keyword evidence="3 6" id="KW-0812">Transmembrane</keyword>
<dbReference type="InterPro" id="IPR020846">
    <property type="entry name" value="MFS_dom"/>
</dbReference>
<dbReference type="PANTHER" id="PTHR43791:SF35">
    <property type="entry name" value="MAJOR FACILITATOR SUPERFAMILY (MFS) PROFILE DOMAIN-CONTAINING PROTEIN"/>
    <property type="match status" value="1"/>
</dbReference>
<feature type="transmembrane region" description="Helical" evidence="6">
    <location>
        <begin position="228"/>
        <end position="248"/>
    </location>
</feature>
<feature type="domain" description="Major facilitator superfamily (MFS) profile" evidence="7">
    <location>
        <begin position="68"/>
        <end position="478"/>
    </location>
</feature>
<keyword evidence="5 6" id="KW-0472">Membrane</keyword>
<evidence type="ECO:0000313" key="8">
    <source>
        <dbReference type="EMBL" id="RVX66968.1"/>
    </source>
</evidence>
<feature type="transmembrane region" description="Helical" evidence="6">
    <location>
        <begin position="106"/>
        <end position="125"/>
    </location>
</feature>
<keyword evidence="2" id="KW-0813">Transport</keyword>
<dbReference type="PANTHER" id="PTHR43791">
    <property type="entry name" value="PERMEASE-RELATED"/>
    <property type="match status" value="1"/>
</dbReference>
<dbReference type="Proteomes" id="UP000288859">
    <property type="component" value="Unassembled WGS sequence"/>
</dbReference>
<evidence type="ECO:0000256" key="3">
    <source>
        <dbReference type="ARBA" id="ARBA00022692"/>
    </source>
</evidence>
<dbReference type="SUPFAM" id="SSF103473">
    <property type="entry name" value="MFS general substrate transporter"/>
    <property type="match status" value="1"/>
</dbReference>
<comment type="caution">
    <text evidence="8">The sequence shown here is derived from an EMBL/GenBank/DDBJ whole genome shotgun (WGS) entry which is preliminary data.</text>
</comment>
<dbReference type="VEuPathDB" id="FungiDB:PV10_05200"/>
<dbReference type="Pfam" id="PF07690">
    <property type="entry name" value="MFS_1"/>
    <property type="match status" value="1"/>
</dbReference>
<evidence type="ECO:0000259" key="7">
    <source>
        <dbReference type="PROSITE" id="PS50850"/>
    </source>
</evidence>
<dbReference type="AlphaFoldDB" id="A0A438MTK1"/>
<comment type="subcellular location">
    <subcellularLocation>
        <location evidence="1">Membrane</location>
        <topology evidence="1">Multi-pass membrane protein</topology>
    </subcellularLocation>
</comment>
<feature type="transmembrane region" description="Helical" evidence="6">
    <location>
        <begin position="137"/>
        <end position="159"/>
    </location>
</feature>